<dbReference type="EMBL" id="BLAF01000016">
    <property type="protein sequence ID" value="GES20421.1"/>
    <property type="molecule type" value="Genomic_DNA"/>
</dbReference>
<accession>A0A5M3XL92</accession>
<keyword evidence="1" id="KW-0732">Signal</keyword>
<name>A0A5M3XL92_9ACTN</name>
<reference evidence="2 3" key="1">
    <citation type="submission" date="2019-10" db="EMBL/GenBank/DDBJ databases">
        <title>Whole genome shotgun sequence of Acrocarpospora pleiomorpha NBRC 16267.</title>
        <authorList>
            <person name="Ichikawa N."/>
            <person name="Kimura A."/>
            <person name="Kitahashi Y."/>
            <person name="Komaki H."/>
            <person name="Oguchi A."/>
        </authorList>
    </citation>
    <scope>NUCLEOTIDE SEQUENCE [LARGE SCALE GENOMIC DNA]</scope>
    <source>
        <strain evidence="2 3">NBRC 16267</strain>
    </source>
</reference>
<sequence length="137" mass="15102">MRITALIALALVHCALTTPTASAAGAQKKVLVELREQGGFAGIDNHVIVYASGCARLRHRTDRAVAMCLTNGEMRGLRGDLKRLRLGRSEAEPPGADFIKYTLAYRGHRIARYSLPSTWRPVVRRLEKILQKHGVTA</sequence>
<feature type="signal peptide" evidence="1">
    <location>
        <begin position="1"/>
        <end position="23"/>
    </location>
</feature>
<evidence type="ECO:0000256" key="1">
    <source>
        <dbReference type="SAM" id="SignalP"/>
    </source>
</evidence>
<gene>
    <name evidence="2" type="ORF">Aple_033170</name>
</gene>
<evidence type="ECO:0000313" key="3">
    <source>
        <dbReference type="Proteomes" id="UP000377595"/>
    </source>
</evidence>
<keyword evidence="3" id="KW-1185">Reference proteome</keyword>
<comment type="caution">
    <text evidence="2">The sequence shown here is derived from an EMBL/GenBank/DDBJ whole genome shotgun (WGS) entry which is preliminary data.</text>
</comment>
<dbReference type="Proteomes" id="UP000377595">
    <property type="component" value="Unassembled WGS sequence"/>
</dbReference>
<proteinExistence type="predicted"/>
<organism evidence="2 3">
    <name type="scientific">Acrocarpospora pleiomorpha</name>
    <dbReference type="NCBI Taxonomy" id="90975"/>
    <lineage>
        <taxon>Bacteria</taxon>
        <taxon>Bacillati</taxon>
        <taxon>Actinomycetota</taxon>
        <taxon>Actinomycetes</taxon>
        <taxon>Streptosporangiales</taxon>
        <taxon>Streptosporangiaceae</taxon>
        <taxon>Acrocarpospora</taxon>
    </lineage>
</organism>
<feature type="chain" id="PRO_5024398926" evidence="1">
    <location>
        <begin position="24"/>
        <end position="137"/>
    </location>
</feature>
<protein>
    <submittedName>
        <fullName evidence="2">Uncharacterized protein</fullName>
    </submittedName>
</protein>
<dbReference type="AlphaFoldDB" id="A0A5M3XL92"/>
<evidence type="ECO:0000313" key="2">
    <source>
        <dbReference type="EMBL" id="GES20421.1"/>
    </source>
</evidence>